<evidence type="ECO:0000313" key="2">
    <source>
        <dbReference type="EMBL" id="MCP8886601.1"/>
    </source>
</evidence>
<proteinExistence type="predicted"/>
<dbReference type="EMBL" id="JAMWDU010000002">
    <property type="protein sequence ID" value="MCP8886601.1"/>
    <property type="molecule type" value="Genomic_DNA"/>
</dbReference>
<reference evidence="2" key="1">
    <citation type="submission" date="2022-06" db="EMBL/GenBank/DDBJ databases">
        <title>Devosia sp. XJ19-45 genome assembly.</title>
        <authorList>
            <person name="Li B."/>
            <person name="Cai M."/>
            <person name="Nie G."/>
            <person name="Li W."/>
        </authorList>
    </citation>
    <scope>NUCLEOTIDE SEQUENCE</scope>
    <source>
        <strain evidence="2">XJ19-45</strain>
    </source>
</reference>
<name>A0A9Q4AN16_9HYPH</name>
<evidence type="ECO:0000313" key="3">
    <source>
        <dbReference type="Proteomes" id="UP001060275"/>
    </source>
</evidence>
<keyword evidence="1" id="KW-0812">Transmembrane</keyword>
<protein>
    <submittedName>
        <fullName evidence="2">Uncharacterized protein</fullName>
    </submittedName>
</protein>
<gene>
    <name evidence="2" type="ORF">NF348_05755</name>
</gene>
<dbReference type="Proteomes" id="UP001060275">
    <property type="component" value="Unassembled WGS sequence"/>
</dbReference>
<evidence type="ECO:0000256" key="1">
    <source>
        <dbReference type="SAM" id="Phobius"/>
    </source>
</evidence>
<organism evidence="2 3">
    <name type="scientific">Devosia ureilytica</name>
    <dbReference type="NCBI Taxonomy" id="2952754"/>
    <lineage>
        <taxon>Bacteria</taxon>
        <taxon>Pseudomonadati</taxon>
        <taxon>Pseudomonadota</taxon>
        <taxon>Alphaproteobacteria</taxon>
        <taxon>Hyphomicrobiales</taxon>
        <taxon>Devosiaceae</taxon>
        <taxon>Devosia</taxon>
    </lineage>
</organism>
<keyword evidence="1" id="KW-0472">Membrane</keyword>
<sequence length="57" mass="6483">MDKKYPTYAEAKAEAVRNGTEIRRQMKIQSRRFATLFLLLGLAGCAISFWVLYGQGL</sequence>
<keyword evidence="3" id="KW-1185">Reference proteome</keyword>
<dbReference type="RefSeq" id="WP_254673715.1">
    <property type="nucleotide sequence ID" value="NZ_JAMWDU010000002.1"/>
</dbReference>
<feature type="transmembrane region" description="Helical" evidence="1">
    <location>
        <begin position="33"/>
        <end position="53"/>
    </location>
</feature>
<comment type="caution">
    <text evidence="2">The sequence shown here is derived from an EMBL/GenBank/DDBJ whole genome shotgun (WGS) entry which is preliminary data.</text>
</comment>
<accession>A0A9Q4AN16</accession>
<keyword evidence="1" id="KW-1133">Transmembrane helix</keyword>
<dbReference type="AlphaFoldDB" id="A0A9Q4AN16"/>